<keyword evidence="2 6" id="KW-0560">Oxidoreductase</keyword>
<gene>
    <name evidence="6" type="ORF">E1956_37495</name>
</gene>
<evidence type="ECO:0000313" key="6">
    <source>
        <dbReference type="EMBL" id="QBR03815.1"/>
    </source>
</evidence>
<keyword evidence="7" id="KW-1185">Reference proteome</keyword>
<dbReference type="InterPro" id="IPR013328">
    <property type="entry name" value="6PGD_dom2"/>
</dbReference>
<dbReference type="InterPro" id="IPR008927">
    <property type="entry name" value="6-PGluconate_DH-like_C_sf"/>
</dbReference>
<protein>
    <submittedName>
        <fullName evidence="6">3-hydroxyacyl-CoA dehydrogenase</fullName>
        <ecNumber evidence="6">1.1.1.35</ecNumber>
    </submittedName>
</protein>
<proteinExistence type="inferred from homology"/>
<feature type="domain" description="3-hydroxyacyl-CoA dehydrogenase C-terminal" evidence="4">
    <location>
        <begin position="189"/>
        <end position="279"/>
    </location>
</feature>
<dbReference type="InterPro" id="IPR006180">
    <property type="entry name" value="3-OHacyl-CoA_DH_CS"/>
</dbReference>
<comment type="similarity">
    <text evidence="1">Belongs to the 3-hydroxyacyl-CoA dehydrogenase family.</text>
</comment>
<feature type="domain" description="3-hydroxyacyl-CoA dehydrogenase NAD binding" evidence="5">
    <location>
        <begin position="7"/>
        <end position="184"/>
    </location>
</feature>
<dbReference type="NCBIfam" id="NF004783">
    <property type="entry name" value="PRK06129.1"/>
    <property type="match status" value="1"/>
</dbReference>
<evidence type="ECO:0000313" key="7">
    <source>
        <dbReference type="Proteomes" id="UP000295727"/>
    </source>
</evidence>
<dbReference type="Proteomes" id="UP000295727">
    <property type="component" value="Chromosome 4"/>
</dbReference>
<keyword evidence="3" id="KW-1133">Transmembrane helix</keyword>
<sequence length="309" mass="33133">MGSVTPTIAILGAGSIGVSLCIVFARAGCQVRMWDVDGAALSRAQRELDAKLAQLARANTLSELPGTLLARVTWHESLEDAVKGAALVQECIPEQLELKQRLLADLAVLAPADAVLASSTSAITPSALAEGSAVAGRILVGHPANPPWLLPVIEVVPSVHTNPACTQRACAIYRQGGLTPVMVRQEVEGFVFNRLQGAVLREAYCLVRDGVISVADLDAIVTLGLGRRWGVVGPFETADLNTRGGIASHAKKMGAAYARMGAERGQHDPWTDELVEEVSRQRREILEIGDWEARVQWRDEQLLKQAGRS</sequence>
<dbReference type="OrthoDB" id="9803287at2"/>
<reference evidence="6 7" key="1">
    <citation type="submission" date="2019-03" db="EMBL/GenBank/DDBJ databases">
        <title>Paraburkholderia sp. 7MH5, isolated from subtropical forest soil.</title>
        <authorList>
            <person name="Gao Z.-H."/>
            <person name="Qiu L.-H."/>
        </authorList>
    </citation>
    <scope>NUCLEOTIDE SEQUENCE [LARGE SCALE GENOMIC DNA]</scope>
    <source>
        <strain evidence="6 7">7MH5</strain>
    </source>
</reference>
<dbReference type="Gene3D" id="3.40.50.720">
    <property type="entry name" value="NAD(P)-binding Rossmann-like Domain"/>
    <property type="match status" value="1"/>
</dbReference>
<dbReference type="PANTHER" id="PTHR48075:SF5">
    <property type="entry name" value="3-HYDROXYBUTYRYL-COA DEHYDROGENASE"/>
    <property type="match status" value="1"/>
</dbReference>
<dbReference type="SUPFAM" id="SSF48179">
    <property type="entry name" value="6-phosphogluconate dehydrogenase C-terminal domain-like"/>
    <property type="match status" value="1"/>
</dbReference>
<evidence type="ECO:0000256" key="2">
    <source>
        <dbReference type="ARBA" id="ARBA00023002"/>
    </source>
</evidence>
<dbReference type="InterPro" id="IPR006176">
    <property type="entry name" value="3-OHacyl-CoA_DH_NAD-bd"/>
</dbReference>
<dbReference type="KEGG" id="ppai:E1956_37495"/>
<dbReference type="InterPro" id="IPR006108">
    <property type="entry name" value="3HC_DH_C"/>
</dbReference>
<dbReference type="GO" id="GO:0006631">
    <property type="term" value="P:fatty acid metabolic process"/>
    <property type="evidence" value="ECO:0007669"/>
    <property type="project" value="InterPro"/>
</dbReference>
<evidence type="ECO:0000259" key="4">
    <source>
        <dbReference type="Pfam" id="PF00725"/>
    </source>
</evidence>
<dbReference type="Pfam" id="PF00725">
    <property type="entry name" value="3HCDH"/>
    <property type="match status" value="1"/>
</dbReference>
<dbReference type="Gene3D" id="1.10.1040.10">
    <property type="entry name" value="N-(1-d-carboxylethyl)-l-norvaline Dehydrogenase, domain 2"/>
    <property type="match status" value="1"/>
</dbReference>
<dbReference type="GO" id="GO:0070403">
    <property type="term" value="F:NAD+ binding"/>
    <property type="evidence" value="ECO:0007669"/>
    <property type="project" value="InterPro"/>
</dbReference>
<evidence type="ECO:0000256" key="3">
    <source>
        <dbReference type="SAM" id="Phobius"/>
    </source>
</evidence>
<feature type="transmembrane region" description="Helical" evidence="3">
    <location>
        <begin position="6"/>
        <end position="25"/>
    </location>
</feature>
<dbReference type="GO" id="GO:0003857">
    <property type="term" value="F:(3S)-3-hydroxyacyl-CoA dehydrogenase (NAD+) activity"/>
    <property type="evidence" value="ECO:0007669"/>
    <property type="project" value="UniProtKB-EC"/>
</dbReference>
<dbReference type="EC" id="1.1.1.35" evidence="6"/>
<dbReference type="Pfam" id="PF02737">
    <property type="entry name" value="3HCDH_N"/>
    <property type="match status" value="1"/>
</dbReference>
<dbReference type="AlphaFoldDB" id="A0A4P7D9R1"/>
<dbReference type="EMBL" id="CP038151">
    <property type="protein sequence ID" value="QBR03815.1"/>
    <property type="molecule type" value="Genomic_DNA"/>
</dbReference>
<keyword evidence="3" id="KW-0472">Membrane</keyword>
<evidence type="ECO:0000259" key="5">
    <source>
        <dbReference type="Pfam" id="PF02737"/>
    </source>
</evidence>
<dbReference type="PANTHER" id="PTHR48075">
    <property type="entry name" value="3-HYDROXYACYL-COA DEHYDROGENASE FAMILY PROTEIN"/>
    <property type="match status" value="1"/>
</dbReference>
<dbReference type="SUPFAM" id="SSF51735">
    <property type="entry name" value="NAD(P)-binding Rossmann-fold domains"/>
    <property type="match status" value="1"/>
</dbReference>
<dbReference type="PROSITE" id="PS00067">
    <property type="entry name" value="3HCDH"/>
    <property type="match status" value="1"/>
</dbReference>
<dbReference type="InterPro" id="IPR036291">
    <property type="entry name" value="NAD(P)-bd_dom_sf"/>
</dbReference>
<name>A0A4P7D9R1_9BURK</name>
<keyword evidence="3" id="KW-0812">Transmembrane</keyword>
<organism evidence="6 7">
    <name type="scientific">Paraburkholderia pallida</name>
    <dbReference type="NCBI Taxonomy" id="2547399"/>
    <lineage>
        <taxon>Bacteria</taxon>
        <taxon>Pseudomonadati</taxon>
        <taxon>Pseudomonadota</taxon>
        <taxon>Betaproteobacteria</taxon>
        <taxon>Burkholderiales</taxon>
        <taxon>Burkholderiaceae</taxon>
        <taxon>Paraburkholderia</taxon>
    </lineage>
</organism>
<evidence type="ECO:0000256" key="1">
    <source>
        <dbReference type="ARBA" id="ARBA00009463"/>
    </source>
</evidence>
<accession>A0A4P7D9R1</accession>